<protein>
    <recommendedName>
        <fullName evidence="3">CARDB domain-containing protein</fullName>
    </recommendedName>
</protein>
<feature type="region of interest" description="Disordered" evidence="1">
    <location>
        <begin position="235"/>
        <end position="266"/>
    </location>
</feature>
<dbReference type="AlphaFoldDB" id="A0A544QMZ2"/>
<feature type="domain" description="CARDB" evidence="3">
    <location>
        <begin position="36"/>
        <end position="120"/>
    </location>
</feature>
<dbReference type="InterPro" id="IPR011635">
    <property type="entry name" value="CARDB"/>
</dbReference>
<dbReference type="Pfam" id="PF07705">
    <property type="entry name" value="CARDB"/>
    <property type="match status" value="2"/>
</dbReference>
<organism evidence="4 5">
    <name type="scientific">Halonotius roseus</name>
    <dbReference type="NCBI Taxonomy" id="2511997"/>
    <lineage>
        <taxon>Archaea</taxon>
        <taxon>Methanobacteriati</taxon>
        <taxon>Methanobacteriota</taxon>
        <taxon>Stenosarchaea group</taxon>
        <taxon>Halobacteria</taxon>
        <taxon>Halobacteriales</taxon>
        <taxon>Haloferacaceae</taxon>
        <taxon>Halonotius</taxon>
    </lineage>
</organism>
<reference evidence="4 5" key="1">
    <citation type="submission" date="2019-02" db="EMBL/GenBank/DDBJ databases">
        <title>Halonotius sp. a new haloqrchaeon isolated from saline water.</title>
        <authorList>
            <person name="Duran-Viseras A."/>
            <person name="Sanchez-Porro C."/>
            <person name="Ventosa A."/>
        </authorList>
    </citation>
    <scope>NUCLEOTIDE SEQUENCE [LARGE SCALE GENOMIC DNA]</scope>
    <source>
        <strain evidence="4 5">F9-27</strain>
    </source>
</reference>
<feature type="compositionally biased region" description="Polar residues" evidence="1">
    <location>
        <begin position="415"/>
        <end position="424"/>
    </location>
</feature>
<gene>
    <name evidence="4" type="ORF">EWF95_06935</name>
</gene>
<dbReference type="Gene3D" id="2.60.40.10">
    <property type="entry name" value="Immunoglobulins"/>
    <property type="match status" value="2"/>
</dbReference>
<keyword evidence="2" id="KW-0472">Membrane</keyword>
<proteinExistence type="predicted"/>
<feature type="transmembrane region" description="Helical" evidence="2">
    <location>
        <begin position="432"/>
        <end position="451"/>
    </location>
</feature>
<keyword evidence="5" id="KW-1185">Reference proteome</keyword>
<evidence type="ECO:0000259" key="3">
    <source>
        <dbReference type="Pfam" id="PF07705"/>
    </source>
</evidence>
<name>A0A544QMZ2_9EURY</name>
<dbReference type="Proteomes" id="UP000315385">
    <property type="component" value="Unassembled WGS sequence"/>
</dbReference>
<evidence type="ECO:0000313" key="5">
    <source>
        <dbReference type="Proteomes" id="UP000315385"/>
    </source>
</evidence>
<keyword evidence="2" id="KW-1133">Transmembrane helix</keyword>
<dbReference type="EMBL" id="SESI01000002">
    <property type="protein sequence ID" value="TQQ80225.1"/>
    <property type="molecule type" value="Genomic_DNA"/>
</dbReference>
<accession>A0A544QMZ2</accession>
<feature type="region of interest" description="Disordered" evidence="1">
    <location>
        <begin position="395"/>
        <end position="424"/>
    </location>
</feature>
<feature type="domain" description="CARDB" evidence="3">
    <location>
        <begin position="140"/>
        <end position="216"/>
    </location>
</feature>
<keyword evidence="2" id="KW-0812">Transmembrane</keyword>
<evidence type="ECO:0000313" key="4">
    <source>
        <dbReference type="EMBL" id="TQQ80225.1"/>
    </source>
</evidence>
<evidence type="ECO:0000256" key="1">
    <source>
        <dbReference type="SAM" id="MobiDB-lite"/>
    </source>
</evidence>
<dbReference type="InterPro" id="IPR013783">
    <property type="entry name" value="Ig-like_fold"/>
</dbReference>
<comment type="caution">
    <text evidence="4">The sequence shown here is derived from an EMBL/GenBank/DDBJ whole genome shotgun (WGS) entry which is preliminary data.</text>
</comment>
<feature type="compositionally biased region" description="Polar residues" evidence="1">
    <location>
        <begin position="247"/>
        <end position="256"/>
    </location>
</feature>
<sequence>MLSQRIACLVTIGVVVLSVVGLPGVAADPTASDGFVIERFDAPETVTAGDTVVVNATVRNTGTEPDSQQIHLKNPDDEIVDSVAGPPLTLAPGETETVRLVWQPTAADIGNGSISVQSDDDYPHRSLTVVAPPPTEMTVGSVNSTVTVGEPLSVPISVENTGETTATPDIWIALNGSTATNRTVSVAPGETVHTELTWMPTADEIGSWRLTAGTDAPTTNPTNATLTDRMVTVVSSASNESDDAASTNEGSASDSSGGVPPNVADRLRAPITDGTATFPGGDIRQVAFAADDVAGDVVATRFKHRPAEVEGLADAVGYYRVSVPEAAADRNATIRLQLSTRTLGTTEGQAIGVSHWNGTAWEPLPTTASATDDGMAISVDTERFSVFAVTVAEPAATTNTPTDDDESAENATEDPGSSSEQPTRAASAAVPFLRVGGGLVLLFGVVGLLMGTRRRFRGA</sequence>
<feature type="compositionally biased region" description="Acidic residues" evidence="1">
    <location>
        <begin position="402"/>
        <end position="412"/>
    </location>
</feature>
<evidence type="ECO:0000256" key="2">
    <source>
        <dbReference type="SAM" id="Phobius"/>
    </source>
</evidence>
<dbReference type="OrthoDB" id="330609at2157"/>
<dbReference type="RefSeq" id="WP_142443347.1">
    <property type="nucleotide sequence ID" value="NZ_SESI01000002.1"/>
</dbReference>